<organism evidence="3 4">
    <name type="scientific">Clunio marinus</name>
    <dbReference type="NCBI Taxonomy" id="568069"/>
    <lineage>
        <taxon>Eukaryota</taxon>
        <taxon>Metazoa</taxon>
        <taxon>Ecdysozoa</taxon>
        <taxon>Arthropoda</taxon>
        <taxon>Hexapoda</taxon>
        <taxon>Insecta</taxon>
        <taxon>Pterygota</taxon>
        <taxon>Neoptera</taxon>
        <taxon>Endopterygota</taxon>
        <taxon>Diptera</taxon>
        <taxon>Nematocera</taxon>
        <taxon>Chironomoidea</taxon>
        <taxon>Chironomidae</taxon>
        <taxon>Clunio</taxon>
    </lineage>
</organism>
<dbReference type="PROSITE" id="PS50940">
    <property type="entry name" value="CHIT_BIND_II"/>
    <property type="match status" value="1"/>
</dbReference>
<dbReference type="Gene3D" id="2.170.140.10">
    <property type="entry name" value="Chitin binding domain"/>
    <property type="match status" value="1"/>
</dbReference>
<dbReference type="EMBL" id="CVRI01000055">
    <property type="protein sequence ID" value="CRL01024.1"/>
    <property type="molecule type" value="Genomic_DNA"/>
</dbReference>
<evidence type="ECO:0000313" key="4">
    <source>
        <dbReference type="Proteomes" id="UP000183832"/>
    </source>
</evidence>
<evidence type="ECO:0000256" key="1">
    <source>
        <dbReference type="SAM" id="SignalP"/>
    </source>
</evidence>
<keyword evidence="4" id="KW-1185">Reference proteome</keyword>
<dbReference type="AlphaFoldDB" id="A0A1J1ILI8"/>
<dbReference type="GO" id="GO:0005576">
    <property type="term" value="C:extracellular region"/>
    <property type="evidence" value="ECO:0007669"/>
    <property type="project" value="InterPro"/>
</dbReference>
<proteinExistence type="predicted"/>
<evidence type="ECO:0000259" key="2">
    <source>
        <dbReference type="PROSITE" id="PS50940"/>
    </source>
</evidence>
<dbReference type="Pfam" id="PF01607">
    <property type="entry name" value="CBM_14"/>
    <property type="match status" value="1"/>
</dbReference>
<feature type="signal peptide" evidence="1">
    <location>
        <begin position="1"/>
        <end position="19"/>
    </location>
</feature>
<evidence type="ECO:0000313" key="3">
    <source>
        <dbReference type="EMBL" id="CRL01024.1"/>
    </source>
</evidence>
<sequence length="99" mass="11284">MKLLLISVLFLAFIAIATCQESSRPSVNCDDMVAQTGRSYNEIYVPHESNCNKFYQCTDHGLVELKCHQTLVFFPYINGCVEKAPDNCITYNTWRSLNP</sequence>
<keyword evidence="1" id="KW-0732">Signal</keyword>
<accession>A0A1J1ILI8</accession>
<dbReference type="SUPFAM" id="SSF57625">
    <property type="entry name" value="Invertebrate chitin-binding proteins"/>
    <property type="match status" value="1"/>
</dbReference>
<reference evidence="3 4" key="1">
    <citation type="submission" date="2015-04" db="EMBL/GenBank/DDBJ databases">
        <authorList>
            <person name="Syromyatnikov M.Y."/>
            <person name="Popov V.N."/>
        </authorList>
    </citation>
    <scope>NUCLEOTIDE SEQUENCE [LARGE SCALE GENOMIC DNA]</scope>
</reference>
<feature type="chain" id="PRO_5012791757" evidence="1">
    <location>
        <begin position="20"/>
        <end position="99"/>
    </location>
</feature>
<dbReference type="InterPro" id="IPR036508">
    <property type="entry name" value="Chitin-bd_dom_sf"/>
</dbReference>
<protein>
    <submittedName>
        <fullName evidence="3">CLUMA_CG014445, isoform A</fullName>
    </submittedName>
</protein>
<feature type="domain" description="Chitin-binding type-2" evidence="2">
    <location>
        <begin position="26"/>
        <end position="90"/>
    </location>
</feature>
<gene>
    <name evidence="3" type="ORF">CLUMA_CG014445</name>
</gene>
<dbReference type="InterPro" id="IPR002557">
    <property type="entry name" value="Chitin-bd_dom"/>
</dbReference>
<dbReference type="Proteomes" id="UP000183832">
    <property type="component" value="Unassembled WGS sequence"/>
</dbReference>
<name>A0A1J1ILI8_9DIPT</name>
<dbReference type="GO" id="GO:0008061">
    <property type="term" value="F:chitin binding"/>
    <property type="evidence" value="ECO:0007669"/>
    <property type="project" value="InterPro"/>
</dbReference>
<dbReference type="OrthoDB" id="8194732at2759"/>